<keyword evidence="2" id="KW-1185">Reference proteome</keyword>
<dbReference type="EMBL" id="QWGR01000003">
    <property type="protein sequence ID" value="RIJ49378.1"/>
    <property type="molecule type" value="Genomic_DNA"/>
</dbReference>
<comment type="caution">
    <text evidence="1">The sequence shown here is derived from an EMBL/GenBank/DDBJ whole genome shotgun (WGS) entry which is preliminary data.</text>
</comment>
<evidence type="ECO:0000313" key="1">
    <source>
        <dbReference type="EMBL" id="RIJ49378.1"/>
    </source>
</evidence>
<reference evidence="1 2" key="1">
    <citation type="submission" date="2018-08" db="EMBL/GenBank/DDBJ databases">
        <title>Pallidiluteibacterium maritimus gen. nov., sp. nov., isolated from coastal sediment.</title>
        <authorList>
            <person name="Zhou L.Y."/>
        </authorList>
    </citation>
    <scope>NUCLEOTIDE SEQUENCE [LARGE SCALE GENOMIC DNA]</scope>
    <source>
        <strain evidence="1 2">XSD2</strain>
    </source>
</reference>
<organism evidence="1 2">
    <name type="scientific">Maribellus luteus</name>
    <dbReference type="NCBI Taxonomy" id="2305463"/>
    <lineage>
        <taxon>Bacteria</taxon>
        <taxon>Pseudomonadati</taxon>
        <taxon>Bacteroidota</taxon>
        <taxon>Bacteroidia</taxon>
        <taxon>Marinilabiliales</taxon>
        <taxon>Prolixibacteraceae</taxon>
        <taxon>Maribellus</taxon>
    </lineage>
</organism>
<protein>
    <submittedName>
        <fullName evidence="1">Uncharacterized protein</fullName>
    </submittedName>
</protein>
<dbReference type="Proteomes" id="UP000265926">
    <property type="component" value="Unassembled WGS sequence"/>
</dbReference>
<accession>A0A399T0P2</accession>
<proteinExistence type="predicted"/>
<gene>
    <name evidence="1" type="ORF">D1614_07495</name>
</gene>
<name>A0A399T0P2_9BACT</name>
<dbReference type="AlphaFoldDB" id="A0A399T0P2"/>
<sequence>MFFIAESCSKSENEEVAPKYVGTWERTWHDDELDANLKQVLILEAQTFNSEISVQLGDSYVLNKKFSGTLAVVDNTLEAQIKKLAVFSENEIVLNSREGDSNFGEDVFAHLSIHPVFIGAWFFVPGELTLRLDMDGDGSVRGDEGLFVFQK</sequence>
<evidence type="ECO:0000313" key="2">
    <source>
        <dbReference type="Proteomes" id="UP000265926"/>
    </source>
</evidence>